<protein>
    <submittedName>
        <fullName evidence="1">Uncharacterized protein</fullName>
    </submittedName>
</protein>
<evidence type="ECO:0000313" key="2">
    <source>
        <dbReference type="Proteomes" id="UP000296678"/>
    </source>
</evidence>
<gene>
    <name evidence="1" type="ORF">EKN05_012700</name>
</gene>
<name>A0A4P7TS81_SHIFM</name>
<dbReference type="AlphaFoldDB" id="A0A4P7TS81"/>
<dbReference type="Proteomes" id="UP000296678">
    <property type="component" value="Chromosome"/>
</dbReference>
<reference evidence="2" key="1">
    <citation type="submission" date="2019-03" db="EMBL/GenBank/DDBJ databases">
        <title>Complete genome sequence and annotation of the laboratory reference strain Shigella flexneri 5a M90T and genome-wide transcription start site determination.</title>
        <authorList>
            <person name="Cervantes-Rivera R."/>
            <person name="Puhar A."/>
        </authorList>
    </citation>
    <scope>NUCLEOTIDE SEQUENCE [LARGE SCALE GENOMIC DNA]</scope>
    <source>
        <strain evidence="2">M90T / Serotype 5a</strain>
    </source>
</reference>
<sequence>MITDVWKYRGKSTEPEDYEGLHKYMLSLGFRRTIPHGDGSYNQLPDGTYVSEKGGDIYQIRSQISDYADRLSGYRASVFVCEFSQCAWYLYPAKTR</sequence>
<evidence type="ECO:0000313" key="1">
    <source>
        <dbReference type="EMBL" id="QCC32347.1"/>
    </source>
</evidence>
<accession>A0A4P7TS81</accession>
<proteinExistence type="predicted"/>
<organism evidence="1 2">
    <name type="scientific">Shigella flexneri serotype 5a (strain M90T)</name>
    <dbReference type="NCBI Taxonomy" id="1086030"/>
    <lineage>
        <taxon>Bacteria</taxon>
        <taxon>Pseudomonadati</taxon>
        <taxon>Pseudomonadota</taxon>
        <taxon>Gammaproteobacteria</taxon>
        <taxon>Enterobacterales</taxon>
        <taxon>Enterobacteriaceae</taxon>
        <taxon>Shigella</taxon>
    </lineage>
</organism>
<dbReference type="EMBL" id="CP037923">
    <property type="protein sequence ID" value="QCC32347.1"/>
    <property type="molecule type" value="Genomic_DNA"/>
</dbReference>